<gene>
    <name evidence="1" type="ORF">SU9_33468</name>
</gene>
<evidence type="ECO:0000313" key="1">
    <source>
        <dbReference type="EMBL" id="EJJ02509.1"/>
    </source>
</evidence>
<dbReference type="AlphaFoldDB" id="J1RDY8"/>
<protein>
    <submittedName>
        <fullName evidence="1">Uncharacterized protein</fullName>
    </submittedName>
</protein>
<dbReference type="HOGENOM" id="CLU_2234960_0_0_11"/>
<dbReference type="STRING" id="1160718.SU9_33468"/>
<organism evidence="1">
    <name type="scientific">Streptomyces auratus AGR0001</name>
    <dbReference type="NCBI Taxonomy" id="1160718"/>
    <lineage>
        <taxon>Bacteria</taxon>
        <taxon>Bacillati</taxon>
        <taxon>Actinomycetota</taxon>
        <taxon>Actinomycetes</taxon>
        <taxon>Kitasatosporales</taxon>
        <taxon>Streptomycetaceae</taxon>
        <taxon>Streptomyces</taxon>
    </lineage>
</organism>
<reference evidence="1" key="1">
    <citation type="journal article" date="2012" name="J. Bacteriol.">
        <title>Genome Sequence of Streptomyces auratus Strain AGR0001, a Phoslactomycin-Producing Actinomycete.</title>
        <authorList>
            <person name="Han X."/>
            <person name="Li M."/>
            <person name="Ding Z."/>
            <person name="Zhao J."/>
            <person name="Ji K."/>
            <person name="Wen M."/>
            <person name="Lu T."/>
        </authorList>
    </citation>
    <scope>NUCLEOTIDE SEQUENCE [LARGE SCALE GENOMIC DNA]</scope>
    <source>
        <strain evidence="1">AGR0001</strain>
    </source>
</reference>
<accession>J1RDY8</accession>
<name>J1RDY8_9ACTN</name>
<proteinExistence type="predicted"/>
<comment type="caution">
    <text evidence="1">The sequence shown here is derived from an EMBL/GenBank/DDBJ whole genome shotgun (WGS) entry which is preliminary data.</text>
</comment>
<sequence>MARREASSCGRYQGDEEFLIAGARAAALDDFGAYDGVLVADGKALAGGGGAVSSDVSGTYERARGGATEVDRARVAHVQGQVGRPVRQDTVGFAVPDGQQFTGRG</sequence>
<dbReference type="EMBL" id="AJGV01000216">
    <property type="protein sequence ID" value="EJJ02509.1"/>
    <property type="molecule type" value="Genomic_DNA"/>
</dbReference>